<gene>
    <name evidence="2" type="ORF">SBA5_70049</name>
</gene>
<feature type="compositionally biased region" description="Basic residues" evidence="1">
    <location>
        <begin position="25"/>
        <end position="37"/>
    </location>
</feature>
<accession>A0A2N9M0E0</accession>
<organism evidence="2 3">
    <name type="scientific">Candidatus Sulfuritelmatomonas gaucii</name>
    <dbReference type="NCBI Taxonomy" id="2043161"/>
    <lineage>
        <taxon>Bacteria</taxon>
        <taxon>Pseudomonadati</taxon>
        <taxon>Acidobacteriota</taxon>
        <taxon>Terriglobia</taxon>
        <taxon>Terriglobales</taxon>
        <taxon>Acidobacteriaceae</taxon>
        <taxon>Candidatus Sulfuritelmatomonas</taxon>
    </lineage>
</organism>
<protein>
    <submittedName>
        <fullName evidence="2">Uncharacterized protein</fullName>
    </submittedName>
</protein>
<evidence type="ECO:0000256" key="1">
    <source>
        <dbReference type="SAM" id="MobiDB-lite"/>
    </source>
</evidence>
<proteinExistence type="predicted"/>
<dbReference type="AlphaFoldDB" id="A0A2N9M0E0"/>
<dbReference type="Proteomes" id="UP000239735">
    <property type="component" value="Unassembled WGS sequence"/>
</dbReference>
<dbReference type="EMBL" id="OKRB01000130">
    <property type="protein sequence ID" value="SPE28930.1"/>
    <property type="molecule type" value="Genomic_DNA"/>
</dbReference>
<evidence type="ECO:0000313" key="3">
    <source>
        <dbReference type="Proteomes" id="UP000239735"/>
    </source>
</evidence>
<evidence type="ECO:0000313" key="2">
    <source>
        <dbReference type="EMBL" id="SPE28930.1"/>
    </source>
</evidence>
<sequence length="105" mass="12376">MDDFERELSEAMKRQPAPADLKRKVLERRRREHAQRRQSRVMWWQRLAASIVLAGVAGGAVYWRHTVEVHKGEEAKQQVFTALRIANRALEQMNVQLEQQNRKAE</sequence>
<name>A0A2N9M0E0_9BACT</name>
<feature type="region of interest" description="Disordered" evidence="1">
    <location>
        <begin position="1"/>
        <end position="37"/>
    </location>
</feature>
<feature type="compositionally biased region" description="Basic and acidic residues" evidence="1">
    <location>
        <begin position="1"/>
        <end position="13"/>
    </location>
</feature>
<reference evidence="3" key="1">
    <citation type="submission" date="2018-02" db="EMBL/GenBank/DDBJ databases">
        <authorList>
            <person name="Hausmann B."/>
        </authorList>
    </citation>
    <scope>NUCLEOTIDE SEQUENCE [LARGE SCALE GENOMIC DNA]</scope>
    <source>
        <strain evidence="3">Peat soil MAG SbA5</strain>
    </source>
</reference>